<reference evidence="2" key="1">
    <citation type="journal article" date="2023" name="Front. Plant Sci.">
        <title>Chromosomal-level genome assembly of Melastoma candidum provides insights into trichome evolution.</title>
        <authorList>
            <person name="Zhong Y."/>
            <person name="Wu W."/>
            <person name="Sun C."/>
            <person name="Zou P."/>
            <person name="Liu Y."/>
            <person name="Dai S."/>
            <person name="Zhou R."/>
        </authorList>
    </citation>
    <scope>NUCLEOTIDE SEQUENCE [LARGE SCALE GENOMIC DNA]</scope>
</reference>
<accession>A0ACB9R2J6</accession>
<dbReference type="Proteomes" id="UP001057402">
    <property type="component" value="Chromosome 4"/>
</dbReference>
<keyword evidence="2" id="KW-1185">Reference proteome</keyword>
<name>A0ACB9R2J6_9MYRT</name>
<organism evidence="1 2">
    <name type="scientific">Melastoma candidum</name>
    <dbReference type="NCBI Taxonomy" id="119954"/>
    <lineage>
        <taxon>Eukaryota</taxon>
        <taxon>Viridiplantae</taxon>
        <taxon>Streptophyta</taxon>
        <taxon>Embryophyta</taxon>
        <taxon>Tracheophyta</taxon>
        <taxon>Spermatophyta</taxon>
        <taxon>Magnoliopsida</taxon>
        <taxon>eudicotyledons</taxon>
        <taxon>Gunneridae</taxon>
        <taxon>Pentapetalae</taxon>
        <taxon>rosids</taxon>
        <taxon>malvids</taxon>
        <taxon>Myrtales</taxon>
        <taxon>Melastomataceae</taxon>
        <taxon>Melastomatoideae</taxon>
        <taxon>Melastomateae</taxon>
        <taxon>Melastoma</taxon>
    </lineage>
</organism>
<proteinExistence type="predicted"/>
<gene>
    <name evidence="1" type="ORF">MLD38_011114</name>
</gene>
<comment type="caution">
    <text evidence="1">The sequence shown here is derived from an EMBL/GenBank/DDBJ whole genome shotgun (WGS) entry which is preliminary data.</text>
</comment>
<sequence>MKKKNSSTKDCIRVYDNPYGSMNSDDIIPQTPSCRSTSASPEEAPSYNGNDGPSLNCPTLDNGFDISSAPGCLHVVLLTSQIQRASNSRGLPDYPSLGFILEFLQNPCASSTPSSEGTAATSASLRSSQPPRLTPQARGGRLRTHVPTASSDPVASNPSDSYSLPHVSRASIQPSQGVHVASCGRPNNNPYTTSCSPSPDLLPLNHEKVTATCKHRTTNLQSKSKPTSTQAKDQKRFRSLAPSSHLSVALAPIGSTLPYNNDSNNRKPVPITLYSATRFIFSPNQWRLIFAGKQLEDGRTFCLLCSPVAASDLASRLQAFFLHRSFT</sequence>
<evidence type="ECO:0000313" key="2">
    <source>
        <dbReference type="Proteomes" id="UP001057402"/>
    </source>
</evidence>
<protein>
    <submittedName>
        <fullName evidence="1">Uncharacterized protein</fullName>
    </submittedName>
</protein>
<dbReference type="EMBL" id="CM042883">
    <property type="protein sequence ID" value="KAI4372935.1"/>
    <property type="molecule type" value="Genomic_DNA"/>
</dbReference>
<evidence type="ECO:0000313" key="1">
    <source>
        <dbReference type="EMBL" id="KAI4372935.1"/>
    </source>
</evidence>